<dbReference type="Pfam" id="PF03134">
    <property type="entry name" value="TB2_DP1_HVA22"/>
    <property type="match status" value="1"/>
</dbReference>
<feature type="region of interest" description="Disordered" evidence="1">
    <location>
        <begin position="187"/>
        <end position="211"/>
    </location>
</feature>
<feature type="compositionally biased region" description="Low complexity" evidence="1">
    <location>
        <begin position="258"/>
        <end position="272"/>
    </location>
</feature>
<protein>
    <recommendedName>
        <fullName evidence="4">Protein YOP1</fullName>
    </recommendedName>
</protein>
<feature type="compositionally biased region" description="Polar residues" evidence="1">
    <location>
        <begin position="551"/>
        <end position="569"/>
    </location>
</feature>
<feature type="compositionally biased region" description="Low complexity" evidence="1">
    <location>
        <begin position="570"/>
        <end position="586"/>
    </location>
</feature>
<evidence type="ECO:0000256" key="1">
    <source>
        <dbReference type="SAM" id="MobiDB-lite"/>
    </source>
</evidence>
<feature type="compositionally biased region" description="Acidic residues" evidence="1">
    <location>
        <begin position="413"/>
        <end position="425"/>
    </location>
</feature>
<dbReference type="EMBL" id="JBBXMP010000008">
    <property type="protein sequence ID" value="KAL0070205.1"/>
    <property type="molecule type" value="Genomic_DNA"/>
</dbReference>
<sequence length="786" mass="84667">MSLFVPILRLCLIFFNIYGTFKTLKPPRPSSRSRSGLPSQASVMQRKRDLKGCLAIWAVWTCMAVYERHFEGIISLFIPFYDEFKAMMLIFMMVTRAKGAEPIFLHVLRPLLRPYTATIDTILDILRMIGDIIFALLTFFTRSASDLGQSAHQSLPPSVQALSPFTYLSAILPVPRDPYTVHNARQAGQASQNGDHPEVIRHHQPNGIGNGHPIYPYSPANNIEGLPDHSFSPLFTPAGLSLPIEIPADTDYPNSLGRRPSSRSSTTASSTPGEDAWQWDEDARQYPGFPSAYPPTPLNNNANLPQTRNGKGMRLNRDPWRGPNGAVLEGLAEEDGGSQHHEGSSYHGNPSENRQGFHKSLLPPRKPLNPGYEKRSMSDELTGEVMRSSLGKSRLGHEHAYSLGRFAGRTEETLQEGEDSESDVGDVERDREALEGVGAHEDMDVDMGADGGGFTSNSESELDSDGSFNVTLQTPRVPLPASGSAASIMTLKSTVRTRASARSLFGSGTAVYPSPLSVMGESDSRRAEEIEEEGDEGSGNGNGSLSSRSSPQARATVLTTSNGNGSTHTLSSGSDDLPSSVSVSSLEAGMEGDRESEQDDVHAGQKRSHGTFAQQSRVGPSLKVGTVRTQLRRRTGRLARAQPKPEVERLATEDEGSSSRSSSVQGRPVAKSLQLRSKGTIKGPKASTVRAGIASSNTLPLRKRRKVDDIGPHTSDPSEGEPSVANSSKGDGIARKASAGSGVKKQPAPQRSANTSIVQPDAATITRSSSRLRRGPDETTGTSLQP</sequence>
<keyword evidence="3" id="KW-1185">Reference proteome</keyword>
<evidence type="ECO:0008006" key="4">
    <source>
        <dbReference type="Google" id="ProtNLM"/>
    </source>
</evidence>
<accession>A0ABR3A9J2</accession>
<feature type="compositionally biased region" description="Basic and acidic residues" evidence="1">
    <location>
        <begin position="426"/>
        <end position="442"/>
    </location>
</feature>
<feature type="region of interest" description="Disordered" evidence="1">
    <location>
        <begin position="251"/>
        <end position="384"/>
    </location>
</feature>
<feature type="compositionally biased region" description="Basic and acidic residues" evidence="1">
    <location>
        <begin position="643"/>
        <end position="652"/>
    </location>
</feature>
<gene>
    <name evidence="2" type="ORF">AAF712_002695</name>
</gene>
<dbReference type="InterPro" id="IPR004345">
    <property type="entry name" value="TB2_DP1_HVA22"/>
</dbReference>
<comment type="caution">
    <text evidence="2">The sequence shown here is derived from an EMBL/GenBank/DDBJ whole genome shotgun (WGS) entry which is preliminary data.</text>
</comment>
<feature type="region of interest" description="Disordered" evidence="1">
    <location>
        <begin position="406"/>
        <end position="482"/>
    </location>
</feature>
<proteinExistence type="predicted"/>
<evidence type="ECO:0000313" key="2">
    <source>
        <dbReference type="EMBL" id="KAL0070205.1"/>
    </source>
</evidence>
<feature type="compositionally biased region" description="Basic and acidic residues" evidence="1">
    <location>
        <begin position="591"/>
        <end position="603"/>
    </location>
</feature>
<feature type="region of interest" description="Disordered" evidence="1">
    <location>
        <begin position="504"/>
        <end position="786"/>
    </location>
</feature>
<reference evidence="2 3" key="1">
    <citation type="submission" date="2024-05" db="EMBL/GenBank/DDBJ databases">
        <title>A draft genome resource for the thread blight pathogen Marasmius tenuissimus strain MS-2.</title>
        <authorList>
            <person name="Yulfo-Soto G.E."/>
            <person name="Baruah I.K."/>
            <person name="Amoako-Attah I."/>
            <person name="Bukari Y."/>
            <person name="Meinhardt L.W."/>
            <person name="Bailey B.A."/>
            <person name="Cohen S.P."/>
        </authorList>
    </citation>
    <scope>NUCLEOTIDE SEQUENCE [LARGE SCALE GENOMIC DNA]</scope>
    <source>
        <strain evidence="2 3">MS-2</strain>
    </source>
</reference>
<name>A0ABR3A9J2_9AGAR</name>
<dbReference type="Proteomes" id="UP001437256">
    <property type="component" value="Unassembled WGS sequence"/>
</dbReference>
<evidence type="ECO:0000313" key="3">
    <source>
        <dbReference type="Proteomes" id="UP001437256"/>
    </source>
</evidence>
<organism evidence="2 3">
    <name type="scientific">Marasmius tenuissimus</name>
    <dbReference type="NCBI Taxonomy" id="585030"/>
    <lineage>
        <taxon>Eukaryota</taxon>
        <taxon>Fungi</taxon>
        <taxon>Dikarya</taxon>
        <taxon>Basidiomycota</taxon>
        <taxon>Agaricomycotina</taxon>
        <taxon>Agaricomycetes</taxon>
        <taxon>Agaricomycetidae</taxon>
        <taxon>Agaricales</taxon>
        <taxon>Marasmiineae</taxon>
        <taxon>Marasmiaceae</taxon>
        <taxon>Marasmius</taxon>
    </lineage>
</organism>
<feature type="compositionally biased region" description="Polar residues" evidence="1">
    <location>
        <begin position="749"/>
        <end position="758"/>
    </location>
</feature>